<comment type="similarity">
    <text evidence="4 12">Belongs to the serine/threonine dehydratase family.</text>
</comment>
<evidence type="ECO:0000259" key="13">
    <source>
        <dbReference type="PROSITE" id="PS51672"/>
    </source>
</evidence>
<dbReference type="InterPro" id="IPR050147">
    <property type="entry name" value="Ser/Thr_Dehydratase"/>
</dbReference>
<dbReference type="Pfam" id="PF00291">
    <property type="entry name" value="PALP"/>
    <property type="match status" value="1"/>
</dbReference>
<dbReference type="GO" id="GO:0004794">
    <property type="term" value="F:threonine deaminase activity"/>
    <property type="evidence" value="ECO:0007669"/>
    <property type="project" value="UniProtKB-UniRule"/>
</dbReference>
<dbReference type="GO" id="GO:0009097">
    <property type="term" value="P:isoleucine biosynthetic process"/>
    <property type="evidence" value="ECO:0007669"/>
    <property type="project" value="UniProtKB-UniRule"/>
</dbReference>
<keyword evidence="10 12" id="KW-0100">Branched-chain amino acid biosynthesis</keyword>
<dbReference type="InterPro" id="IPR036052">
    <property type="entry name" value="TrpB-like_PALP_sf"/>
</dbReference>
<evidence type="ECO:0000256" key="1">
    <source>
        <dbReference type="ARBA" id="ARBA00001274"/>
    </source>
</evidence>
<dbReference type="FunFam" id="3.40.50.1100:FF:000005">
    <property type="entry name" value="Threonine dehydratase catabolic"/>
    <property type="match status" value="1"/>
</dbReference>
<dbReference type="eggNOG" id="COG1171">
    <property type="taxonomic scope" value="Bacteria"/>
</dbReference>
<comment type="catalytic activity">
    <reaction evidence="1 12">
        <text>L-threonine = 2-oxobutanoate + NH4(+)</text>
        <dbReference type="Rhea" id="RHEA:22108"/>
        <dbReference type="ChEBI" id="CHEBI:16763"/>
        <dbReference type="ChEBI" id="CHEBI:28938"/>
        <dbReference type="ChEBI" id="CHEBI:57926"/>
        <dbReference type="EC" id="4.3.1.19"/>
    </reaction>
</comment>
<dbReference type="InterPro" id="IPR001721">
    <property type="entry name" value="TD_ACT-like"/>
</dbReference>
<dbReference type="PROSITE" id="PS00165">
    <property type="entry name" value="DEHYDRATASE_SER_THR"/>
    <property type="match status" value="1"/>
</dbReference>
<evidence type="ECO:0000256" key="10">
    <source>
        <dbReference type="ARBA" id="ARBA00023304"/>
    </source>
</evidence>
<comment type="pathway">
    <text evidence="3 12">Amino-acid biosynthesis; L-isoleucine biosynthesis; 2-oxobutanoate from L-threonine: step 1/1.</text>
</comment>
<dbReference type="SUPFAM" id="SSF53686">
    <property type="entry name" value="Tryptophan synthase beta subunit-like PLP-dependent enzymes"/>
    <property type="match status" value="1"/>
</dbReference>
<dbReference type="InterPro" id="IPR000634">
    <property type="entry name" value="Ser/Thr_deHydtase_PyrdxlP-BS"/>
</dbReference>
<dbReference type="EMBL" id="LT906467">
    <property type="protein sequence ID" value="SNV76418.1"/>
    <property type="molecule type" value="Genomic_DNA"/>
</dbReference>
<evidence type="ECO:0000256" key="4">
    <source>
        <dbReference type="ARBA" id="ARBA00010869"/>
    </source>
</evidence>
<comment type="subunit">
    <text evidence="5 12">Homotetramer.</text>
</comment>
<dbReference type="KEGG" id="cii:CIMIT_08040"/>
<dbReference type="STRING" id="156978.CIMIT_08040"/>
<evidence type="ECO:0000313" key="16">
    <source>
        <dbReference type="Proteomes" id="UP000028780"/>
    </source>
</evidence>
<dbReference type="GO" id="GO:0030170">
    <property type="term" value="F:pyridoxal phosphate binding"/>
    <property type="evidence" value="ECO:0007669"/>
    <property type="project" value="InterPro"/>
</dbReference>
<evidence type="ECO:0000313" key="17">
    <source>
        <dbReference type="Proteomes" id="UP000215374"/>
    </source>
</evidence>
<dbReference type="PANTHER" id="PTHR48078">
    <property type="entry name" value="THREONINE DEHYDRATASE, MITOCHONDRIAL-RELATED"/>
    <property type="match status" value="1"/>
</dbReference>
<dbReference type="PANTHER" id="PTHR48078:SF11">
    <property type="entry name" value="THREONINE DEHYDRATASE, MITOCHONDRIAL"/>
    <property type="match status" value="1"/>
</dbReference>
<dbReference type="Gene3D" id="3.40.1020.10">
    <property type="entry name" value="Biosynthetic Threonine Deaminase, Domain 3"/>
    <property type="match status" value="1"/>
</dbReference>
<evidence type="ECO:0000256" key="11">
    <source>
        <dbReference type="ARBA" id="ARBA00025527"/>
    </source>
</evidence>
<evidence type="ECO:0000256" key="3">
    <source>
        <dbReference type="ARBA" id="ARBA00004810"/>
    </source>
</evidence>
<comment type="function">
    <text evidence="11 12">Catalyzes the anaerobic formation of alpha-ketobutyrate and ammonia from threonine in a two-step reaction. The first step involved a dehydration of threonine and a production of enamine intermediates (aminocrotonate), which tautomerizes to its imine form (iminobutyrate). Both intermediates are unstable and short-lived. The second step is the nonenzymatic hydrolysis of the enamine/imine intermediates to form 2-ketobutyrate and free ammonia. In the low water environment of the cell, the second step is accelerated by RidA.</text>
</comment>
<keyword evidence="9 12" id="KW-0456">Lyase</keyword>
<dbReference type="PROSITE" id="PS51672">
    <property type="entry name" value="ACT_LIKE"/>
    <property type="match status" value="1"/>
</dbReference>
<reference evidence="14 16" key="1">
    <citation type="submission" date="2014-08" db="EMBL/GenBank/DDBJ databases">
        <title>Complete genome sequence of Corynebacterium imitans DSM 44264, isolated from a five-month-old boy with suspected pharyngeal diphtheria.</title>
        <authorList>
            <person name="Mollmann S."/>
            <person name="Albersmeier A."/>
            <person name="Ruckert C."/>
            <person name="Tauch A."/>
        </authorList>
    </citation>
    <scope>NUCLEOTIDE SEQUENCE [LARGE SCALE GENOMIC DNA]</scope>
    <source>
        <strain evidence="14 16">DSM 44264</strain>
    </source>
</reference>
<protein>
    <recommendedName>
        <fullName evidence="12">L-threonine dehydratase</fullName>
        <ecNumber evidence="12">4.3.1.19</ecNumber>
    </recommendedName>
    <alternativeName>
        <fullName evidence="12">Threonine deaminase</fullName>
    </alternativeName>
</protein>
<keyword evidence="6 12" id="KW-0028">Amino-acid biosynthesis</keyword>
<dbReference type="RefSeq" id="WP_038591409.1">
    <property type="nucleotide sequence ID" value="NZ_CP009211.1"/>
</dbReference>
<keyword evidence="16" id="KW-1185">Reference proteome</keyword>
<dbReference type="NCBIfam" id="NF006390">
    <property type="entry name" value="PRK08639.1"/>
    <property type="match status" value="1"/>
</dbReference>
<evidence type="ECO:0000256" key="8">
    <source>
        <dbReference type="ARBA" id="ARBA00022898"/>
    </source>
</evidence>
<evidence type="ECO:0000256" key="7">
    <source>
        <dbReference type="ARBA" id="ARBA00022624"/>
    </source>
</evidence>
<dbReference type="EMBL" id="CP009211">
    <property type="protein sequence ID" value="AIJ33864.1"/>
    <property type="molecule type" value="Genomic_DNA"/>
</dbReference>
<dbReference type="AlphaFoldDB" id="A0A076NH98"/>
<dbReference type="OrthoDB" id="9811476at2"/>
<evidence type="ECO:0000256" key="5">
    <source>
        <dbReference type="ARBA" id="ARBA00011881"/>
    </source>
</evidence>
<evidence type="ECO:0000256" key="2">
    <source>
        <dbReference type="ARBA" id="ARBA00001933"/>
    </source>
</evidence>
<reference evidence="15 17" key="2">
    <citation type="submission" date="2017-06" db="EMBL/GenBank/DDBJ databases">
        <authorList>
            <consortium name="Pathogen Informatics"/>
        </authorList>
    </citation>
    <scope>NUCLEOTIDE SEQUENCE [LARGE SCALE GENOMIC DNA]</scope>
    <source>
        <strain evidence="15 17">NCTC13015</strain>
    </source>
</reference>
<dbReference type="GO" id="GO:0006565">
    <property type="term" value="P:L-serine catabolic process"/>
    <property type="evidence" value="ECO:0007669"/>
    <property type="project" value="TreeGrafter"/>
</dbReference>
<sequence length="435" mass="46672">MNAGTEHTQPSTSNYQPVHAADIQAAQAKISSVIEPTPLQYCPRLSQQYEADIYLKREDLQDVRSYKIRGAYYNISRLSDTQRASGVVAASAGNHAQGVAYACRAMGIQGKIFVPKPTPKQKRDRILVHGGDFVELVVTGNTFDEAAEAARADAAERGATMIEPFDARDTVIGQGTVAAEILAQLTGLGRELDTIMVPVGGGGLLGGIVSYVADMSPRTAVVGVEPSGAASLHAALEHGSPVTLTDIDPFVDGAAVKRIGEFPFEVIEHNQGRTHLLRADEGAVCTEMLALYQNEGIIAEPAGALSVAGLAGMKIQPGSTVVCVISGGNNDVLRYAEVMERSLVHRGLKHYFLVNFPQEPGQLRTFLTDILGEDDDIVLFEYLKKNNRETGAALVGIELTRASDLEPLLERMADSVIECRQLKPGTPEYEFIVAG</sequence>
<dbReference type="Proteomes" id="UP000028780">
    <property type="component" value="Chromosome"/>
</dbReference>
<keyword evidence="8 12" id="KW-0663">Pyridoxal phosphate</keyword>
<dbReference type="InterPro" id="IPR038110">
    <property type="entry name" value="TD_ACT-like_sf"/>
</dbReference>
<dbReference type="GO" id="GO:0006567">
    <property type="term" value="P:L-threonine catabolic process"/>
    <property type="evidence" value="ECO:0007669"/>
    <property type="project" value="TreeGrafter"/>
</dbReference>
<evidence type="ECO:0000313" key="15">
    <source>
        <dbReference type="EMBL" id="SNV76418.1"/>
    </source>
</evidence>
<comment type="cofactor">
    <cofactor evidence="2 12">
        <name>pyridoxal 5'-phosphate</name>
        <dbReference type="ChEBI" id="CHEBI:597326"/>
    </cofactor>
</comment>
<feature type="domain" description="ACT-like" evidence="13">
    <location>
        <begin position="350"/>
        <end position="424"/>
    </location>
</feature>
<keyword evidence="7 12" id="KW-0412">Isoleucine biosynthesis</keyword>
<dbReference type="UniPathway" id="UPA00047">
    <property type="reaction ID" value="UER00054"/>
</dbReference>
<dbReference type="GO" id="GO:0003941">
    <property type="term" value="F:L-serine ammonia-lyase activity"/>
    <property type="evidence" value="ECO:0007669"/>
    <property type="project" value="TreeGrafter"/>
</dbReference>
<evidence type="ECO:0000256" key="9">
    <source>
        <dbReference type="ARBA" id="ARBA00023239"/>
    </source>
</evidence>
<dbReference type="Gene3D" id="3.40.50.1100">
    <property type="match status" value="2"/>
</dbReference>
<dbReference type="InterPro" id="IPR001926">
    <property type="entry name" value="TrpB-like_PALP"/>
</dbReference>
<name>A0A076NH98_9CORY</name>
<dbReference type="NCBIfam" id="TIGR02079">
    <property type="entry name" value="THD1"/>
    <property type="match status" value="1"/>
</dbReference>
<evidence type="ECO:0000256" key="12">
    <source>
        <dbReference type="RuleBase" id="RU362012"/>
    </source>
</evidence>
<proteinExistence type="inferred from homology"/>
<dbReference type="Pfam" id="PF00585">
    <property type="entry name" value="Thr_dehydrat_C"/>
    <property type="match status" value="1"/>
</dbReference>
<organism evidence="14 16">
    <name type="scientific">Corynebacterium imitans</name>
    <dbReference type="NCBI Taxonomy" id="156978"/>
    <lineage>
        <taxon>Bacteria</taxon>
        <taxon>Bacillati</taxon>
        <taxon>Actinomycetota</taxon>
        <taxon>Actinomycetes</taxon>
        <taxon>Mycobacteriales</taxon>
        <taxon>Corynebacteriaceae</taxon>
        <taxon>Corynebacterium</taxon>
    </lineage>
</organism>
<evidence type="ECO:0000313" key="14">
    <source>
        <dbReference type="EMBL" id="AIJ33864.1"/>
    </source>
</evidence>
<dbReference type="CDD" id="cd01562">
    <property type="entry name" value="Thr-dehyd"/>
    <property type="match status" value="1"/>
</dbReference>
<dbReference type="Proteomes" id="UP000215374">
    <property type="component" value="Chromosome 1"/>
</dbReference>
<gene>
    <name evidence="12 15" type="primary">ilvA</name>
    <name evidence="14" type="ORF">CIMIT_08040</name>
    <name evidence="15" type="ORF">SAMEA4535761_01668</name>
</gene>
<evidence type="ECO:0000256" key="6">
    <source>
        <dbReference type="ARBA" id="ARBA00022605"/>
    </source>
</evidence>
<dbReference type="InterPro" id="IPR011820">
    <property type="entry name" value="IlvA"/>
</dbReference>
<dbReference type="HOGENOM" id="CLU_021152_4_2_11"/>
<dbReference type="EC" id="4.3.1.19" evidence="12"/>
<accession>A0A076NH98</accession>